<comment type="caution">
    <text evidence="1">The sequence shown here is derived from an EMBL/GenBank/DDBJ whole genome shotgun (WGS) entry which is preliminary data.</text>
</comment>
<dbReference type="Proteomes" id="UP000320762">
    <property type="component" value="Unassembled WGS sequence"/>
</dbReference>
<sequence>MWPRSCIRFTARACVPKGSCARYLHSFSVPRHWVASSTATPTVLRLQRRLFGRVTAPRITTLSPKKLTDAEALDVSGKTKFAFHTPFGRIQFAYHCNRRFPPGTHGFLYFTSPPASPSIRFRIVDGCDPADFENGRDLLLPDGVRPWSVSEKVITKAKVTVALRRLLAHEGLGFRELEGTTAQWPQTLDPARLTPLDAVTLSGVAPHLDLLHGRVRLAYTTDVKHSFPETTRGYLYYDITSLSVRFRVVGDSMDFGQGNDLLLPDEQTPWCISFRRLASRAAYTPIRRQLLLENLVSERQIQSRTYVLSTLDRTRLIDADWVDLSSMVCATMWMAPAGREPFNLEVRYSAIRSRLSRFPDDTRGFLYWHVPEEDPYGAELRFRCAESLAHFARGHDLMTPNGQRPWSLRLRGLAQQVAPFSGPLLAYLKQAGLTNQSVVDHLAMTTVTHMRDLFLVRFCVGAPSVRLRTGSSACSIVLQNMPWAGEYSGAALARLVVIKDTPTTIYLGMRIVTLLYGPRKESDGKAWSDNAPKEGQLIGVPATEYNRKRFWVDFRGAAVRKSSKKGQVLLEIMEQSGNDMDKQRAS</sequence>
<dbReference type="AlphaFoldDB" id="A0A550BYY3"/>
<keyword evidence="2" id="KW-1185">Reference proteome</keyword>
<organism evidence="1 2">
    <name type="scientific">Schizophyllum amplum</name>
    <dbReference type="NCBI Taxonomy" id="97359"/>
    <lineage>
        <taxon>Eukaryota</taxon>
        <taxon>Fungi</taxon>
        <taxon>Dikarya</taxon>
        <taxon>Basidiomycota</taxon>
        <taxon>Agaricomycotina</taxon>
        <taxon>Agaricomycetes</taxon>
        <taxon>Agaricomycetidae</taxon>
        <taxon>Agaricales</taxon>
        <taxon>Schizophyllaceae</taxon>
        <taxon>Schizophyllum</taxon>
    </lineage>
</organism>
<dbReference type="EMBL" id="VDMD01000042">
    <property type="protein sequence ID" value="TRM57771.1"/>
    <property type="molecule type" value="Genomic_DNA"/>
</dbReference>
<evidence type="ECO:0000313" key="1">
    <source>
        <dbReference type="EMBL" id="TRM57771.1"/>
    </source>
</evidence>
<proteinExistence type="predicted"/>
<evidence type="ECO:0000313" key="2">
    <source>
        <dbReference type="Proteomes" id="UP000320762"/>
    </source>
</evidence>
<accession>A0A550BYY3</accession>
<protein>
    <submittedName>
        <fullName evidence="1">Uncharacterized protein</fullName>
    </submittedName>
</protein>
<dbReference type="OrthoDB" id="2750929at2759"/>
<gene>
    <name evidence="1" type="ORF">BD626DRAFT_634488</name>
</gene>
<reference evidence="1 2" key="1">
    <citation type="journal article" date="2019" name="New Phytol.">
        <title>Comparative genomics reveals unique wood-decay strategies and fruiting body development in the Schizophyllaceae.</title>
        <authorList>
            <person name="Almasi E."/>
            <person name="Sahu N."/>
            <person name="Krizsan K."/>
            <person name="Balint B."/>
            <person name="Kovacs G.M."/>
            <person name="Kiss B."/>
            <person name="Cseklye J."/>
            <person name="Drula E."/>
            <person name="Henrissat B."/>
            <person name="Nagy I."/>
            <person name="Chovatia M."/>
            <person name="Adam C."/>
            <person name="LaButti K."/>
            <person name="Lipzen A."/>
            <person name="Riley R."/>
            <person name="Grigoriev I.V."/>
            <person name="Nagy L.G."/>
        </authorList>
    </citation>
    <scope>NUCLEOTIDE SEQUENCE [LARGE SCALE GENOMIC DNA]</scope>
    <source>
        <strain evidence="1 2">NL-1724</strain>
    </source>
</reference>
<name>A0A550BYY3_9AGAR</name>